<name>A0A7J7K104_BUGNE</name>
<dbReference type="InterPro" id="IPR011009">
    <property type="entry name" value="Kinase-like_dom_sf"/>
</dbReference>
<evidence type="ECO:0000256" key="1">
    <source>
        <dbReference type="ARBA" id="ARBA00006692"/>
    </source>
</evidence>
<evidence type="ECO:0000256" key="4">
    <source>
        <dbReference type="ARBA" id="ARBA00022741"/>
    </source>
</evidence>
<keyword evidence="2" id="KW-0723">Serine/threonine-protein kinase</keyword>
<evidence type="ECO:0000313" key="9">
    <source>
        <dbReference type="Proteomes" id="UP000593567"/>
    </source>
</evidence>
<dbReference type="Gene3D" id="1.10.510.10">
    <property type="entry name" value="Transferase(Phosphotransferase) domain 1"/>
    <property type="match status" value="1"/>
</dbReference>
<dbReference type="AlphaFoldDB" id="A0A7J7K104"/>
<evidence type="ECO:0000256" key="2">
    <source>
        <dbReference type="ARBA" id="ARBA00022527"/>
    </source>
</evidence>
<comment type="caution">
    <text evidence="8">The sequence shown here is derived from an EMBL/GenBank/DDBJ whole genome shotgun (WGS) entry which is preliminary data.</text>
</comment>
<protein>
    <submittedName>
        <fullName evidence="8">MKNK1</fullName>
    </submittedName>
</protein>
<evidence type="ECO:0000313" key="8">
    <source>
        <dbReference type="EMBL" id="KAF6032319.1"/>
    </source>
</evidence>
<feature type="domain" description="Protein kinase" evidence="7">
    <location>
        <begin position="1"/>
        <end position="76"/>
    </location>
</feature>
<reference evidence="8" key="1">
    <citation type="submission" date="2020-06" db="EMBL/GenBank/DDBJ databases">
        <title>Draft genome of Bugula neritina, a colonial animal packing powerful symbionts and potential medicines.</title>
        <authorList>
            <person name="Rayko M."/>
        </authorList>
    </citation>
    <scope>NUCLEOTIDE SEQUENCE [LARGE SCALE GENOMIC DNA]</scope>
    <source>
        <strain evidence="8">Kwan_BN1</strain>
    </source>
</reference>
<dbReference type="GO" id="GO:0004674">
    <property type="term" value="F:protein serine/threonine kinase activity"/>
    <property type="evidence" value="ECO:0007669"/>
    <property type="project" value="UniProtKB-KW"/>
</dbReference>
<dbReference type="InterPro" id="IPR000719">
    <property type="entry name" value="Prot_kinase_dom"/>
</dbReference>
<dbReference type="InterPro" id="IPR050205">
    <property type="entry name" value="CDPK_Ser/Thr_kinases"/>
</dbReference>
<dbReference type="PANTHER" id="PTHR24349">
    <property type="entry name" value="SERINE/THREONINE-PROTEIN KINASE"/>
    <property type="match status" value="1"/>
</dbReference>
<dbReference type="OrthoDB" id="442176at2759"/>
<dbReference type="PROSITE" id="PS50011">
    <property type="entry name" value="PROTEIN_KINASE_DOM"/>
    <property type="match status" value="1"/>
</dbReference>
<keyword evidence="4" id="KW-0547">Nucleotide-binding</keyword>
<evidence type="ECO:0000256" key="6">
    <source>
        <dbReference type="ARBA" id="ARBA00022840"/>
    </source>
</evidence>
<keyword evidence="6" id="KW-0067">ATP-binding</keyword>
<keyword evidence="3" id="KW-0808">Transferase</keyword>
<accession>A0A7J7K104</accession>
<evidence type="ECO:0000259" key="7">
    <source>
        <dbReference type="PROSITE" id="PS50011"/>
    </source>
</evidence>
<sequence length="76" mass="8606">MAPEVVDAWVGDASSYDKKCDLWSLGIILYAMLCGYPPFYAKCGDDCGWEVGEICTTCQVHQVQQLHYLQCYQFIS</sequence>
<dbReference type="GO" id="GO:0005524">
    <property type="term" value="F:ATP binding"/>
    <property type="evidence" value="ECO:0007669"/>
    <property type="project" value="UniProtKB-KW"/>
</dbReference>
<dbReference type="Pfam" id="PF00069">
    <property type="entry name" value="Pkinase"/>
    <property type="match status" value="1"/>
</dbReference>
<keyword evidence="9" id="KW-1185">Reference proteome</keyword>
<proteinExistence type="inferred from homology"/>
<keyword evidence="5" id="KW-0418">Kinase</keyword>
<dbReference type="SUPFAM" id="SSF56112">
    <property type="entry name" value="Protein kinase-like (PK-like)"/>
    <property type="match status" value="1"/>
</dbReference>
<comment type="similarity">
    <text evidence="1">Belongs to the protein kinase superfamily. CAMK Ser/Thr protein kinase family.</text>
</comment>
<organism evidence="8 9">
    <name type="scientific">Bugula neritina</name>
    <name type="common">Brown bryozoan</name>
    <name type="synonym">Sertularia neritina</name>
    <dbReference type="NCBI Taxonomy" id="10212"/>
    <lineage>
        <taxon>Eukaryota</taxon>
        <taxon>Metazoa</taxon>
        <taxon>Spiralia</taxon>
        <taxon>Lophotrochozoa</taxon>
        <taxon>Bryozoa</taxon>
        <taxon>Gymnolaemata</taxon>
        <taxon>Cheilostomatida</taxon>
        <taxon>Flustrina</taxon>
        <taxon>Buguloidea</taxon>
        <taxon>Bugulidae</taxon>
        <taxon>Bugula</taxon>
    </lineage>
</organism>
<dbReference type="EMBL" id="VXIV02001514">
    <property type="protein sequence ID" value="KAF6032319.1"/>
    <property type="molecule type" value="Genomic_DNA"/>
</dbReference>
<evidence type="ECO:0000256" key="5">
    <source>
        <dbReference type="ARBA" id="ARBA00022777"/>
    </source>
</evidence>
<dbReference type="Proteomes" id="UP000593567">
    <property type="component" value="Unassembled WGS sequence"/>
</dbReference>
<gene>
    <name evidence="8" type="ORF">EB796_009340</name>
</gene>
<evidence type="ECO:0000256" key="3">
    <source>
        <dbReference type="ARBA" id="ARBA00022679"/>
    </source>
</evidence>